<accession>A0A396RNU2</accession>
<dbReference type="EC" id="2.1.1.77" evidence="7"/>
<comment type="caution">
    <text evidence="8">The sequence shown here is derived from an EMBL/GenBank/DDBJ whole genome shotgun (WGS) entry which is preliminary data.</text>
</comment>
<evidence type="ECO:0000256" key="2">
    <source>
        <dbReference type="ARBA" id="ARBA00005369"/>
    </source>
</evidence>
<comment type="similarity">
    <text evidence="2 7">Belongs to the methyltransferase superfamily. L-isoaspartyl/D-aspartyl protein methyltransferase family.</text>
</comment>
<keyword evidence="3 7" id="KW-0963">Cytoplasm</keyword>
<evidence type="ECO:0000256" key="5">
    <source>
        <dbReference type="ARBA" id="ARBA00022679"/>
    </source>
</evidence>
<comment type="catalytic activity">
    <reaction evidence="7">
        <text>[protein]-L-isoaspartate + S-adenosyl-L-methionine = [protein]-L-isoaspartate alpha-methyl ester + S-adenosyl-L-homocysteine</text>
        <dbReference type="Rhea" id="RHEA:12705"/>
        <dbReference type="Rhea" id="RHEA-COMP:12143"/>
        <dbReference type="Rhea" id="RHEA-COMP:12144"/>
        <dbReference type="ChEBI" id="CHEBI:57856"/>
        <dbReference type="ChEBI" id="CHEBI:59789"/>
        <dbReference type="ChEBI" id="CHEBI:90596"/>
        <dbReference type="ChEBI" id="CHEBI:90598"/>
        <dbReference type="EC" id="2.1.1.77"/>
    </reaction>
</comment>
<dbReference type="PANTHER" id="PTHR11579">
    <property type="entry name" value="PROTEIN-L-ISOASPARTATE O-METHYLTRANSFERASE"/>
    <property type="match status" value="1"/>
</dbReference>
<dbReference type="InterPro" id="IPR000682">
    <property type="entry name" value="PCMT"/>
</dbReference>
<evidence type="ECO:0000256" key="4">
    <source>
        <dbReference type="ARBA" id="ARBA00022603"/>
    </source>
</evidence>
<dbReference type="NCBIfam" id="TIGR00080">
    <property type="entry name" value="pimt"/>
    <property type="match status" value="1"/>
</dbReference>
<dbReference type="Gene3D" id="3.40.50.150">
    <property type="entry name" value="Vaccinia Virus protein VP39"/>
    <property type="match status" value="1"/>
</dbReference>
<dbReference type="Proteomes" id="UP000266693">
    <property type="component" value="Unassembled WGS sequence"/>
</dbReference>
<dbReference type="NCBIfam" id="NF001453">
    <property type="entry name" value="PRK00312.1"/>
    <property type="match status" value="1"/>
</dbReference>
<dbReference type="PROSITE" id="PS01279">
    <property type="entry name" value="PCMT"/>
    <property type="match status" value="1"/>
</dbReference>
<comment type="subcellular location">
    <subcellularLocation>
        <location evidence="1 7">Cytoplasm</location>
    </subcellularLocation>
</comment>
<dbReference type="EMBL" id="QWLV01000004">
    <property type="protein sequence ID" value="RHW17446.1"/>
    <property type="molecule type" value="Genomic_DNA"/>
</dbReference>
<evidence type="ECO:0000256" key="3">
    <source>
        <dbReference type="ARBA" id="ARBA00022490"/>
    </source>
</evidence>
<sequence length="216" mass="22670">MADTGQARAEMVDRQIAARGIRDERLLAAMREVPRDLFVGEERSAHAHDDSALPIAAGQTISQPYIVAAMIEAARVGRDDRVLEIGAGSGYAAAVMGRLAREVHAVERLAELAELAAGRMAGLGYANVHIHQGDGTGGWPDAAPFDAILVSAAGPDVPQPLIEQLAPGGRLVMPVGGGHVQSLVRVTRDAAGAVAREKLDDVCFVPLIGAHGWPER</sequence>
<gene>
    <name evidence="7" type="primary">pcm</name>
    <name evidence="8" type="ORF">D1610_10830</name>
</gene>
<comment type="function">
    <text evidence="7">Catalyzes the methyl esterification of L-isoaspartyl residues in peptides and proteins that result from spontaneous decomposition of normal L-aspartyl and L-asparaginyl residues. It plays a role in the repair and/or degradation of damaged proteins.</text>
</comment>
<dbReference type="AlphaFoldDB" id="A0A396RNU2"/>
<keyword evidence="5 7" id="KW-0808">Transferase</keyword>
<dbReference type="HAMAP" id="MF_00090">
    <property type="entry name" value="PIMT"/>
    <property type="match status" value="1"/>
</dbReference>
<proteinExistence type="inferred from homology"/>
<dbReference type="GO" id="GO:0032259">
    <property type="term" value="P:methylation"/>
    <property type="evidence" value="ECO:0007669"/>
    <property type="project" value="UniProtKB-KW"/>
</dbReference>
<evidence type="ECO:0000256" key="7">
    <source>
        <dbReference type="HAMAP-Rule" id="MF_00090"/>
    </source>
</evidence>
<dbReference type="Pfam" id="PF01135">
    <property type="entry name" value="PCMT"/>
    <property type="match status" value="1"/>
</dbReference>
<keyword evidence="9" id="KW-1185">Reference proteome</keyword>
<dbReference type="GO" id="GO:0004719">
    <property type="term" value="F:protein-L-isoaspartate (D-aspartate) O-methyltransferase activity"/>
    <property type="evidence" value="ECO:0007669"/>
    <property type="project" value="UniProtKB-UniRule"/>
</dbReference>
<keyword evidence="4 7" id="KW-0489">Methyltransferase</keyword>
<evidence type="ECO:0000256" key="1">
    <source>
        <dbReference type="ARBA" id="ARBA00004496"/>
    </source>
</evidence>
<reference evidence="8 9" key="1">
    <citation type="submission" date="2018-08" db="EMBL/GenBank/DDBJ databases">
        <title>The multiple taxonomic identification of Sphingomonas gilva.</title>
        <authorList>
            <person name="Zhu D."/>
            <person name="Zheng S."/>
        </authorList>
    </citation>
    <scope>NUCLEOTIDE SEQUENCE [LARGE SCALE GENOMIC DNA]</scope>
    <source>
        <strain evidence="8 9">ZDH117</strain>
    </source>
</reference>
<dbReference type="PANTHER" id="PTHR11579:SF0">
    <property type="entry name" value="PROTEIN-L-ISOASPARTATE(D-ASPARTATE) O-METHYLTRANSFERASE"/>
    <property type="match status" value="1"/>
</dbReference>
<protein>
    <recommendedName>
        <fullName evidence="7">Protein-L-isoaspartate O-methyltransferase</fullName>
        <ecNumber evidence="7">2.1.1.77</ecNumber>
    </recommendedName>
    <alternativeName>
        <fullName evidence="7">L-isoaspartyl protein carboxyl methyltransferase</fullName>
    </alternativeName>
    <alternativeName>
        <fullName evidence="7">Protein L-isoaspartyl methyltransferase</fullName>
    </alternativeName>
    <alternativeName>
        <fullName evidence="7">Protein-beta-aspartate methyltransferase</fullName>
        <shortName evidence="7">PIMT</shortName>
    </alternativeName>
</protein>
<organism evidence="8 9">
    <name type="scientific">Sphingomonas gilva</name>
    <dbReference type="NCBI Taxonomy" id="2305907"/>
    <lineage>
        <taxon>Bacteria</taxon>
        <taxon>Pseudomonadati</taxon>
        <taxon>Pseudomonadota</taxon>
        <taxon>Alphaproteobacteria</taxon>
        <taxon>Sphingomonadales</taxon>
        <taxon>Sphingomonadaceae</taxon>
        <taxon>Sphingomonas</taxon>
    </lineage>
</organism>
<dbReference type="GO" id="GO:0005737">
    <property type="term" value="C:cytoplasm"/>
    <property type="evidence" value="ECO:0007669"/>
    <property type="project" value="UniProtKB-SubCell"/>
</dbReference>
<dbReference type="FunFam" id="3.40.50.150:FF:000010">
    <property type="entry name" value="Protein-L-isoaspartate O-methyltransferase"/>
    <property type="match status" value="1"/>
</dbReference>
<evidence type="ECO:0000256" key="6">
    <source>
        <dbReference type="ARBA" id="ARBA00022691"/>
    </source>
</evidence>
<dbReference type="InterPro" id="IPR029063">
    <property type="entry name" value="SAM-dependent_MTases_sf"/>
</dbReference>
<dbReference type="RefSeq" id="WP_118864192.1">
    <property type="nucleotide sequence ID" value="NZ_QWLV01000004.1"/>
</dbReference>
<evidence type="ECO:0000313" key="9">
    <source>
        <dbReference type="Proteomes" id="UP000266693"/>
    </source>
</evidence>
<dbReference type="SUPFAM" id="SSF53335">
    <property type="entry name" value="S-adenosyl-L-methionine-dependent methyltransferases"/>
    <property type="match status" value="1"/>
</dbReference>
<evidence type="ECO:0000313" key="8">
    <source>
        <dbReference type="EMBL" id="RHW17446.1"/>
    </source>
</evidence>
<name>A0A396RNU2_9SPHN</name>
<dbReference type="GO" id="GO:0030091">
    <property type="term" value="P:protein repair"/>
    <property type="evidence" value="ECO:0007669"/>
    <property type="project" value="UniProtKB-UniRule"/>
</dbReference>
<feature type="active site" evidence="7">
    <location>
        <position position="62"/>
    </location>
</feature>
<dbReference type="CDD" id="cd02440">
    <property type="entry name" value="AdoMet_MTases"/>
    <property type="match status" value="1"/>
</dbReference>
<keyword evidence="6 7" id="KW-0949">S-adenosyl-L-methionine</keyword>
<dbReference type="OrthoDB" id="9810066at2"/>